<name>A0A3R8NZJ2_9PSEU</name>
<gene>
    <name evidence="1" type="ORF">EIL87_24040</name>
</gene>
<protein>
    <recommendedName>
        <fullName evidence="3">WXG100 family type VII secretion target</fullName>
    </recommendedName>
</protein>
<dbReference type="EMBL" id="RSAA01000035">
    <property type="protein sequence ID" value="RRO13242.1"/>
    <property type="molecule type" value="Genomic_DNA"/>
</dbReference>
<dbReference type="OrthoDB" id="4562539at2"/>
<proteinExistence type="predicted"/>
<accession>A0A3R8NZJ2</accession>
<dbReference type="InterPro" id="IPR036689">
    <property type="entry name" value="ESAT-6-like_sf"/>
</dbReference>
<evidence type="ECO:0000313" key="2">
    <source>
        <dbReference type="Proteomes" id="UP000274515"/>
    </source>
</evidence>
<reference evidence="1 2" key="1">
    <citation type="submission" date="2018-11" db="EMBL/GenBank/DDBJ databases">
        <title>Saccharopolyspora rhizosphaerae sp. nov., an actinomycete isolated from rhizosphere soil in Thailand.</title>
        <authorList>
            <person name="Intra B."/>
            <person name="Euanorasetr J."/>
            <person name="Take A."/>
            <person name="Inahashi Y."/>
            <person name="Mori M."/>
            <person name="Panbangred W."/>
            <person name="Matsumoto A."/>
        </authorList>
    </citation>
    <scope>NUCLEOTIDE SEQUENCE [LARGE SCALE GENOMIC DNA]</scope>
    <source>
        <strain evidence="1 2">H219</strain>
    </source>
</reference>
<organism evidence="1 2">
    <name type="scientific">Saccharopolyspora rhizosphaerae</name>
    <dbReference type="NCBI Taxonomy" id="2492662"/>
    <lineage>
        <taxon>Bacteria</taxon>
        <taxon>Bacillati</taxon>
        <taxon>Actinomycetota</taxon>
        <taxon>Actinomycetes</taxon>
        <taxon>Pseudonocardiales</taxon>
        <taxon>Pseudonocardiaceae</taxon>
        <taxon>Saccharopolyspora</taxon>
    </lineage>
</organism>
<dbReference type="AlphaFoldDB" id="A0A3R8NZJ2"/>
<evidence type="ECO:0000313" key="1">
    <source>
        <dbReference type="EMBL" id="RRO13242.1"/>
    </source>
</evidence>
<sequence>MGGFRSDVERLAQRAGEFDDVAVHAQRIADALRRAVEDTGACWGDDEFGTRFAATHRPQADEALAALGRLPGELRGFGEDLAAAADTTRRADTAGADALRRLAGEG</sequence>
<evidence type="ECO:0008006" key="3">
    <source>
        <dbReference type="Google" id="ProtNLM"/>
    </source>
</evidence>
<dbReference type="Proteomes" id="UP000274515">
    <property type="component" value="Unassembled WGS sequence"/>
</dbReference>
<comment type="caution">
    <text evidence="1">The sequence shown here is derived from an EMBL/GenBank/DDBJ whole genome shotgun (WGS) entry which is preliminary data.</text>
</comment>
<dbReference type="Gene3D" id="1.10.287.1060">
    <property type="entry name" value="ESAT-6-like"/>
    <property type="match status" value="1"/>
</dbReference>
<dbReference type="SUPFAM" id="SSF140453">
    <property type="entry name" value="EsxAB dimer-like"/>
    <property type="match status" value="1"/>
</dbReference>
<keyword evidence="2" id="KW-1185">Reference proteome</keyword>